<dbReference type="AlphaFoldDB" id="A0A098EDH0"/>
<organism evidence="1">
    <name type="scientific">groundwater metagenome</name>
    <dbReference type="NCBI Taxonomy" id="717931"/>
    <lineage>
        <taxon>unclassified sequences</taxon>
        <taxon>metagenomes</taxon>
        <taxon>ecological metagenomes</taxon>
    </lineage>
</organism>
<accession>A0A098EDH0</accession>
<sequence>MKYRINKKLVIYKFKLFSNMSNISVIELKNEIKNVGKVY</sequence>
<name>A0A098EDH0_9ZZZZ</name>
<protein>
    <submittedName>
        <fullName evidence="1">Uncharacterized protein</fullName>
    </submittedName>
</protein>
<proteinExistence type="predicted"/>
<reference evidence="1" key="1">
    <citation type="submission" date="2014-09" db="EMBL/GenBank/DDBJ databases">
        <authorList>
            <person name="Probst J Alexander"/>
        </authorList>
    </citation>
    <scope>NUCLEOTIDE SEQUENCE</scope>
</reference>
<evidence type="ECO:0000313" key="1">
    <source>
        <dbReference type="EMBL" id="CEG13559.1"/>
    </source>
</evidence>
<gene>
    <name evidence="1" type="ORF">MSIBF_A4170001</name>
</gene>
<dbReference type="EMBL" id="CCXY01000354">
    <property type="protein sequence ID" value="CEG13559.1"/>
    <property type="molecule type" value="Genomic_DNA"/>
</dbReference>